<sequence>MFRFLFPRLTPAEPRNTALFSAAVAESRKPFWYADLGVPDTLDGRFSVLATVCAFVAVRLERGDESAQQAGAGLVERFVESMDHEHRQLGYGDPTLGKIVRKLTGALSARVDRVRAVVNAGSGWNEEAAEGLNGVIASAAAGDALKSLWQRLEASPDGRVVGGEWA</sequence>
<name>A0A6G7YPS7_9SPHN</name>
<evidence type="ECO:0000259" key="2">
    <source>
        <dbReference type="Pfam" id="PF03981"/>
    </source>
</evidence>
<protein>
    <submittedName>
        <fullName evidence="3">Ubiquinol-cytochrome C chaperone</fullName>
    </submittedName>
</protein>
<evidence type="ECO:0000256" key="1">
    <source>
        <dbReference type="ARBA" id="ARBA00006436"/>
    </source>
</evidence>
<accession>A0A6G7YPS7</accession>
<feature type="domain" description="Ubiquinol-cytochrome c chaperone" evidence="2">
    <location>
        <begin position="35"/>
        <end position="115"/>
    </location>
</feature>
<dbReference type="EMBL" id="CP049869">
    <property type="protein sequence ID" value="QIK78741.1"/>
    <property type="molecule type" value="Genomic_DNA"/>
</dbReference>
<dbReference type="RefSeq" id="WP_166411133.1">
    <property type="nucleotide sequence ID" value="NZ_CP049869.1"/>
</dbReference>
<organism evidence="3 4">
    <name type="scientific">Sphingomonas piscis</name>
    <dbReference type="NCBI Taxonomy" id="2714943"/>
    <lineage>
        <taxon>Bacteria</taxon>
        <taxon>Pseudomonadati</taxon>
        <taxon>Pseudomonadota</taxon>
        <taxon>Alphaproteobacteria</taxon>
        <taxon>Sphingomonadales</taxon>
        <taxon>Sphingomonadaceae</taxon>
        <taxon>Sphingomonas</taxon>
    </lineage>
</organism>
<evidence type="ECO:0000313" key="4">
    <source>
        <dbReference type="Proteomes" id="UP000503222"/>
    </source>
</evidence>
<dbReference type="InterPro" id="IPR021150">
    <property type="entry name" value="Ubiq_cyt_c_chap"/>
</dbReference>
<evidence type="ECO:0000313" key="3">
    <source>
        <dbReference type="EMBL" id="QIK78741.1"/>
    </source>
</evidence>
<dbReference type="Proteomes" id="UP000503222">
    <property type="component" value="Chromosome"/>
</dbReference>
<proteinExistence type="inferred from homology"/>
<comment type="similarity">
    <text evidence="1">Belongs to the UPF0174 family.</text>
</comment>
<gene>
    <name evidence="3" type="ORF">G7077_07365</name>
</gene>
<keyword evidence="4" id="KW-1185">Reference proteome</keyword>
<dbReference type="KEGG" id="spii:G7077_07365"/>
<dbReference type="Pfam" id="PF03981">
    <property type="entry name" value="Ubiq_cyt_C_chap"/>
    <property type="match status" value="1"/>
</dbReference>
<reference evidence="3 4" key="1">
    <citation type="submission" date="2020-03" db="EMBL/GenBank/DDBJ databases">
        <title>Sphingomonas sp. nov., isolated from fish.</title>
        <authorList>
            <person name="Hyun D.-W."/>
            <person name="Bae J.-W."/>
        </authorList>
    </citation>
    <scope>NUCLEOTIDE SEQUENCE [LARGE SCALE GENOMIC DNA]</scope>
    <source>
        <strain evidence="3 4">HDW15B</strain>
    </source>
</reference>
<dbReference type="AlphaFoldDB" id="A0A6G7YPS7"/>